<evidence type="ECO:0000313" key="1">
    <source>
        <dbReference type="EMBL" id="SYV89528.1"/>
    </source>
</evidence>
<dbReference type="AlphaFoldDB" id="A0A3B0NXA3"/>
<sequence>MHVFNFRNTFDKSLHVHNKGIKEENWDTYKVGFYDGTDATSEDTRNQQIHFKTNHTREKLDENFGNFEFSKNKYENNKNDYVDAFEAYSQYLDAPYYVPRYESDHIYIENEKHRLNHFGNNNKWSHTKNSGADLVTLRLKIKKNKLKNVLPSLANVIETDKEKDW</sequence>
<gene>
    <name evidence="1" type="ORF">NCTC10135_00015</name>
</gene>
<dbReference type="KEGG" id="mala:NCTC10135_00015"/>
<organism evidence="1 2">
    <name type="scientific">Metamycoplasma alkalescens</name>
    <dbReference type="NCBI Taxonomy" id="45363"/>
    <lineage>
        <taxon>Bacteria</taxon>
        <taxon>Bacillati</taxon>
        <taxon>Mycoplasmatota</taxon>
        <taxon>Mycoplasmoidales</taxon>
        <taxon>Metamycoplasmataceae</taxon>
        <taxon>Metamycoplasma</taxon>
    </lineage>
</organism>
<dbReference type="Proteomes" id="UP000259864">
    <property type="component" value="Chromosome 1"/>
</dbReference>
<evidence type="ECO:0000313" key="2">
    <source>
        <dbReference type="Proteomes" id="UP000259864"/>
    </source>
</evidence>
<proteinExistence type="predicted"/>
<evidence type="ECO:0008006" key="3">
    <source>
        <dbReference type="Google" id="ProtNLM"/>
    </source>
</evidence>
<dbReference type="EMBL" id="LS991949">
    <property type="protein sequence ID" value="SYV89528.1"/>
    <property type="molecule type" value="Genomic_DNA"/>
</dbReference>
<feature type="non-terminal residue" evidence="1">
    <location>
        <position position="165"/>
    </location>
</feature>
<protein>
    <recommendedName>
        <fullName evidence="3">DUF31 domain-containing protein</fullName>
    </recommendedName>
</protein>
<name>A0A3B0NXA3_9BACT</name>
<accession>A0A3B0NXA3</accession>
<reference evidence="2" key="1">
    <citation type="submission" date="2018-06" db="EMBL/GenBank/DDBJ databases">
        <authorList>
            <consortium name="Pathogen Informatics"/>
        </authorList>
    </citation>
    <scope>NUCLEOTIDE SEQUENCE [LARGE SCALE GENOMIC DNA]</scope>
    <source>
        <strain evidence="2">NCTC10135</strain>
    </source>
</reference>